<evidence type="ECO:0000313" key="2">
    <source>
        <dbReference type="Proteomes" id="UP000247099"/>
    </source>
</evidence>
<dbReference type="RefSeq" id="WP_110131090.1">
    <property type="nucleotide sequence ID" value="NZ_QHJQ01000005.1"/>
</dbReference>
<evidence type="ECO:0000313" key="1">
    <source>
        <dbReference type="EMBL" id="PXA04143.1"/>
    </source>
</evidence>
<dbReference type="AlphaFoldDB" id="A0A317ZIU5"/>
<dbReference type="OrthoDB" id="7064944at2"/>
<name>A0A317ZIU5_9BACT</name>
<gene>
    <name evidence="1" type="ORF">DDZ13_08880</name>
</gene>
<dbReference type="InParanoid" id="A0A317ZIU5"/>
<comment type="caution">
    <text evidence="1">The sequence shown here is derived from an EMBL/GenBank/DDBJ whole genome shotgun (WGS) entry which is preliminary data.</text>
</comment>
<dbReference type="Proteomes" id="UP000247099">
    <property type="component" value="Unassembled WGS sequence"/>
</dbReference>
<organism evidence="1 2">
    <name type="scientific">Coraliomargarita sinensis</name>
    <dbReference type="NCBI Taxonomy" id="2174842"/>
    <lineage>
        <taxon>Bacteria</taxon>
        <taxon>Pseudomonadati</taxon>
        <taxon>Verrucomicrobiota</taxon>
        <taxon>Opitutia</taxon>
        <taxon>Puniceicoccales</taxon>
        <taxon>Coraliomargaritaceae</taxon>
        <taxon>Coraliomargarita</taxon>
    </lineage>
</organism>
<protein>
    <submittedName>
        <fullName evidence="1">Uncharacterized protein</fullName>
    </submittedName>
</protein>
<reference evidence="1 2" key="1">
    <citation type="submission" date="2018-05" db="EMBL/GenBank/DDBJ databases">
        <title>Coraliomargarita sinensis sp. nov., isolated from a marine solar saltern.</title>
        <authorList>
            <person name="Zhou L.Y."/>
        </authorList>
    </citation>
    <scope>NUCLEOTIDE SEQUENCE [LARGE SCALE GENOMIC DNA]</scope>
    <source>
        <strain evidence="1 2">WN38</strain>
    </source>
</reference>
<proteinExistence type="predicted"/>
<accession>A0A317ZIU5</accession>
<dbReference type="EMBL" id="QHJQ01000005">
    <property type="protein sequence ID" value="PXA04143.1"/>
    <property type="molecule type" value="Genomic_DNA"/>
</dbReference>
<keyword evidence="2" id="KW-1185">Reference proteome</keyword>
<sequence length="148" mass="17570">MFITYGRSWRGSNEIRLREVAKRAGSKVRIVLPDYRDAELLKHFSVRYRKTEEEVANLIKDAVKEYSDYFDEETCDFKLRLTKHPPTNGYYRFGNRQIITLYNYNDQKGNIPVFVNKKPGRLFDFFDFEFDYLISSGSEPPTEEPTSR</sequence>